<dbReference type="Proteomes" id="UP000001542">
    <property type="component" value="Unassembled WGS sequence"/>
</dbReference>
<sequence length="726" mass="81262">MFRNCLFSQFNVPNSITKLSTYCFAGCKSLQSINIGPESQLVSIESCAFRDTCLERIYLPSNLSYIKEDAFYNVLVFHEIVCSSENNNYHSESGVLYNKAKTLIILCFDKNITSFIMPDTVNSLTQSCFSNTMIENITFSPNLKTIPSLSFSGSHLINVTIPDSVTSLGDSVFSNCRYLYNVCVGNGITIIPTKCFLSSNITNITLNERITTIRGSAFSECPNLKYMKLPQTLINIEGNCFPVDAVLDFADGAPFSFDDQRLLYNGDKTIVYMRFSQNEHYNIPSTVSIISNDIFNGQTNLKTIHFEADSSLTKIGDNAFRECINLAEINFPSKLTTIGSSSFYHCNSLKIIHFPDSLITIYGWGFSACLGLTEIYFGKSIKTIVTAAFGSCTSLEKVVFEGSEEGTTLGYISFLNCFKLKTVILRNITKIDSQCFTNSISLLSIEIPETIQEIGSQAFQSSAIENITFLGNPNITKIERSAFNNAKNLRTVVLPSSIIEIKENAFESTNITTFTVPHDTQSISEYAFRNCKNLETFIISDNSSFCSLGYYAFEGCTSLSIFICNESDHFTVDNHALFDKKKTMFICFPPASPCKFFYVPTTIHEISAGAFLGCKNIINILIPDNSVQRIRRYAFSDCVSLTHINIPFCVETIEEFAFVNCKSLSCGVDIENKTESFLEYLYKTCRLNIDSISECDIITCQKVNHYRYFSSIFVFSLSDGTELGLF</sequence>
<dbReference type="PANTHER" id="PTHR45661:SF3">
    <property type="entry name" value="IG-LIKE DOMAIN-CONTAINING PROTEIN"/>
    <property type="match status" value="1"/>
</dbReference>
<dbReference type="Gene3D" id="3.80.10.10">
    <property type="entry name" value="Ribonuclease Inhibitor"/>
    <property type="match status" value="3"/>
</dbReference>
<dbReference type="InterPro" id="IPR032675">
    <property type="entry name" value="LRR_dom_sf"/>
</dbReference>
<proteinExistence type="predicted"/>
<dbReference type="OrthoDB" id="1055097at2759"/>
<dbReference type="SUPFAM" id="SSF52058">
    <property type="entry name" value="L domain-like"/>
    <property type="match status" value="2"/>
</dbReference>
<protein>
    <submittedName>
        <fullName evidence="1">Surface antigen BspA-like</fullName>
    </submittedName>
</protein>
<dbReference type="InterPro" id="IPR026906">
    <property type="entry name" value="LRR_5"/>
</dbReference>
<dbReference type="STRING" id="5722.A2EL69"/>
<organism evidence="1 2">
    <name type="scientific">Trichomonas vaginalis (strain ATCC PRA-98 / G3)</name>
    <dbReference type="NCBI Taxonomy" id="412133"/>
    <lineage>
        <taxon>Eukaryota</taxon>
        <taxon>Metamonada</taxon>
        <taxon>Parabasalia</taxon>
        <taxon>Trichomonadida</taxon>
        <taxon>Trichomonadidae</taxon>
        <taxon>Trichomonas</taxon>
    </lineage>
</organism>
<gene>
    <name evidence="1" type="ORF">TVAG_056160</name>
</gene>
<dbReference type="RefSeq" id="XP_001318845.1">
    <property type="nucleotide sequence ID" value="XM_001318810.1"/>
</dbReference>
<dbReference type="KEGG" id="tva:4764501"/>
<dbReference type="EMBL" id="DS113419">
    <property type="protein sequence ID" value="EAY06622.1"/>
    <property type="molecule type" value="Genomic_DNA"/>
</dbReference>
<reference evidence="1" key="2">
    <citation type="journal article" date="2007" name="Science">
        <title>Draft genome sequence of the sexually transmitted pathogen Trichomonas vaginalis.</title>
        <authorList>
            <person name="Carlton J.M."/>
            <person name="Hirt R.P."/>
            <person name="Silva J.C."/>
            <person name="Delcher A.L."/>
            <person name="Schatz M."/>
            <person name="Zhao Q."/>
            <person name="Wortman J.R."/>
            <person name="Bidwell S.L."/>
            <person name="Alsmark U.C.M."/>
            <person name="Besteiro S."/>
            <person name="Sicheritz-Ponten T."/>
            <person name="Noel C.J."/>
            <person name="Dacks J.B."/>
            <person name="Foster P.G."/>
            <person name="Simillion C."/>
            <person name="Van de Peer Y."/>
            <person name="Miranda-Saavedra D."/>
            <person name="Barton G.J."/>
            <person name="Westrop G.D."/>
            <person name="Mueller S."/>
            <person name="Dessi D."/>
            <person name="Fiori P.L."/>
            <person name="Ren Q."/>
            <person name="Paulsen I."/>
            <person name="Zhang H."/>
            <person name="Bastida-Corcuera F.D."/>
            <person name="Simoes-Barbosa A."/>
            <person name="Brown M.T."/>
            <person name="Hayes R.D."/>
            <person name="Mukherjee M."/>
            <person name="Okumura C.Y."/>
            <person name="Schneider R."/>
            <person name="Smith A.J."/>
            <person name="Vanacova S."/>
            <person name="Villalvazo M."/>
            <person name="Haas B.J."/>
            <person name="Pertea M."/>
            <person name="Feldblyum T.V."/>
            <person name="Utterback T.R."/>
            <person name="Shu C.L."/>
            <person name="Osoegawa K."/>
            <person name="de Jong P.J."/>
            <person name="Hrdy I."/>
            <person name="Horvathova L."/>
            <person name="Zubacova Z."/>
            <person name="Dolezal P."/>
            <person name="Malik S.B."/>
            <person name="Logsdon J.M. Jr."/>
            <person name="Henze K."/>
            <person name="Gupta A."/>
            <person name="Wang C.C."/>
            <person name="Dunne R.L."/>
            <person name="Upcroft J.A."/>
            <person name="Upcroft P."/>
            <person name="White O."/>
            <person name="Salzberg S.L."/>
            <person name="Tang P."/>
            <person name="Chiu C.-H."/>
            <person name="Lee Y.-S."/>
            <person name="Embley T.M."/>
            <person name="Coombs G.H."/>
            <person name="Mottram J.C."/>
            <person name="Tachezy J."/>
            <person name="Fraser-Liggett C.M."/>
            <person name="Johnson P.J."/>
        </authorList>
    </citation>
    <scope>NUCLEOTIDE SEQUENCE [LARGE SCALE GENOMIC DNA]</scope>
    <source>
        <strain evidence="1">G3</strain>
    </source>
</reference>
<dbReference type="PANTHER" id="PTHR45661">
    <property type="entry name" value="SURFACE ANTIGEN"/>
    <property type="match status" value="1"/>
</dbReference>
<reference evidence="1" key="1">
    <citation type="submission" date="2006-10" db="EMBL/GenBank/DDBJ databases">
        <authorList>
            <person name="Amadeo P."/>
            <person name="Zhao Q."/>
            <person name="Wortman J."/>
            <person name="Fraser-Liggett C."/>
            <person name="Carlton J."/>
        </authorList>
    </citation>
    <scope>NUCLEOTIDE SEQUENCE</scope>
    <source>
        <strain evidence="1">G3</strain>
    </source>
</reference>
<dbReference type="InterPro" id="IPR053139">
    <property type="entry name" value="Surface_bspA-like"/>
</dbReference>
<evidence type="ECO:0000313" key="1">
    <source>
        <dbReference type="EMBL" id="EAY06622.1"/>
    </source>
</evidence>
<dbReference type="Pfam" id="PF13306">
    <property type="entry name" value="LRR_5"/>
    <property type="match status" value="5"/>
</dbReference>
<name>A2EL69_TRIV3</name>
<evidence type="ECO:0000313" key="2">
    <source>
        <dbReference type="Proteomes" id="UP000001542"/>
    </source>
</evidence>
<dbReference type="VEuPathDB" id="TrichDB:TVAGG3_0217520"/>
<dbReference type="InParanoid" id="A2EL69"/>
<accession>A2EL69</accession>
<keyword evidence="2" id="KW-1185">Reference proteome</keyword>
<dbReference type="VEuPathDB" id="TrichDB:TVAG_056160"/>
<dbReference type="AlphaFoldDB" id="A2EL69"/>
<dbReference type="SMR" id="A2EL69"/>